<dbReference type="OrthoDB" id="6614320at2759"/>
<evidence type="ECO:0000313" key="1">
    <source>
        <dbReference type="EMBL" id="GBN92332.1"/>
    </source>
</evidence>
<dbReference type="Proteomes" id="UP000499080">
    <property type="component" value="Unassembled WGS sequence"/>
</dbReference>
<keyword evidence="2" id="KW-1185">Reference proteome</keyword>
<organism evidence="1 2">
    <name type="scientific">Araneus ventricosus</name>
    <name type="common">Orbweaver spider</name>
    <name type="synonym">Epeira ventricosa</name>
    <dbReference type="NCBI Taxonomy" id="182803"/>
    <lineage>
        <taxon>Eukaryota</taxon>
        <taxon>Metazoa</taxon>
        <taxon>Ecdysozoa</taxon>
        <taxon>Arthropoda</taxon>
        <taxon>Chelicerata</taxon>
        <taxon>Arachnida</taxon>
        <taxon>Araneae</taxon>
        <taxon>Araneomorphae</taxon>
        <taxon>Entelegynae</taxon>
        <taxon>Araneoidea</taxon>
        <taxon>Araneidae</taxon>
        <taxon>Araneus</taxon>
    </lineage>
</organism>
<accession>A0A4Y2SVI2</accession>
<comment type="caution">
    <text evidence="1">The sequence shown here is derived from an EMBL/GenBank/DDBJ whole genome shotgun (WGS) entry which is preliminary data.</text>
</comment>
<protein>
    <submittedName>
        <fullName evidence="1">Uncharacterized protein</fullName>
    </submittedName>
</protein>
<reference evidence="1 2" key="1">
    <citation type="journal article" date="2019" name="Sci. Rep.">
        <title>Orb-weaving spider Araneus ventricosus genome elucidates the spidroin gene catalogue.</title>
        <authorList>
            <person name="Kono N."/>
            <person name="Nakamura H."/>
            <person name="Ohtoshi R."/>
            <person name="Moran D.A.P."/>
            <person name="Shinohara A."/>
            <person name="Yoshida Y."/>
            <person name="Fujiwara M."/>
            <person name="Mori M."/>
            <person name="Tomita M."/>
            <person name="Arakawa K."/>
        </authorList>
    </citation>
    <scope>NUCLEOTIDE SEQUENCE [LARGE SCALE GENOMIC DNA]</scope>
</reference>
<dbReference type="EMBL" id="BGPR01024323">
    <property type="protein sequence ID" value="GBN92332.1"/>
    <property type="molecule type" value="Genomic_DNA"/>
</dbReference>
<proteinExistence type="predicted"/>
<name>A0A4Y2SVI2_ARAVE</name>
<dbReference type="AlphaFoldDB" id="A0A4Y2SVI2"/>
<evidence type="ECO:0000313" key="2">
    <source>
        <dbReference type="Proteomes" id="UP000499080"/>
    </source>
</evidence>
<gene>
    <name evidence="1" type="ORF">AVEN_71073_1</name>
</gene>
<sequence>MSCPRALAVGFSYHKPKEKMQFSTQRICEIISGVATYPQSEATKCKIKEETENWMRQRQERLIIQNREKNL</sequence>